<dbReference type="OrthoDB" id="9797134at2"/>
<feature type="domain" description="RNA polymerase sigma factor 70 region 4 type 2" evidence="6">
    <location>
        <begin position="112"/>
        <end position="163"/>
    </location>
</feature>
<comment type="similarity">
    <text evidence="1">Belongs to the sigma-70 factor family. ECF subfamily.</text>
</comment>
<dbReference type="SUPFAM" id="SSF88946">
    <property type="entry name" value="Sigma2 domain of RNA polymerase sigma factors"/>
    <property type="match status" value="1"/>
</dbReference>
<keyword evidence="8" id="KW-1185">Reference proteome</keyword>
<dbReference type="RefSeq" id="WP_091827442.1">
    <property type="nucleotide sequence ID" value="NZ_FNRJ01000014.1"/>
</dbReference>
<dbReference type="Gene3D" id="1.10.1740.10">
    <property type="match status" value="1"/>
</dbReference>
<keyword evidence="3" id="KW-0731">Sigma factor</keyword>
<dbReference type="InterPro" id="IPR036388">
    <property type="entry name" value="WH-like_DNA-bd_sf"/>
</dbReference>
<dbReference type="PANTHER" id="PTHR43133">
    <property type="entry name" value="RNA POLYMERASE ECF-TYPE SIGMA FACTO"/>
    <property type="match status" value="1"/>
</dbReference>
<dbReference type="Pfam" id="PF04542">
    <property type="entry name" value="Sigma70_r2"/>
    <property type="match status" value="1"/>
</dbReference>
<proteinExistence type="inferred from homology"/>
<keyword evidence="4" id="KW-0804">Transcription</keyword>
<dbReference type="GO" id="GO:0006352">
    <property type="term" value="P:DNA-templated transcription initiation"/>
    <property type="evidence" value="ECO:0007669"/>
    <property type="project" value="InterPro"/>
</dbReference>
<dbReference type="STRING" id="1122198.SAMN02745729_11494"/>
<evidence type="ECO:0000259" key="5">
    <source>
        <dbReference type="Pfam" id="PF04542"/>
    </source>
</evidence>
<evidence type="ECO:0000313" key="7">
    <source>
        <dbReference type="EMBL" id="SEB05621.1"/>
    </source>
</evidence>
<dbReference type="InterPro" id="IPR013325">
    <property type="entry name" value="RNA_pol_sigma_r2"/>
</dbReference>
<sequence length="170" mass="19822">MPSKSICPTEALYIEHNTWLRCWFRSRTQCACQAEDLAQDTFLRVIRRRGQLQDQPLREPRAFLATIARGLLTDHWRRRELELAWQETLAQLPEESIPSPELGLVLFETLTEIDQMLDTLKPKVRQAFLLAQLEGCTCRQVAEQLGVSRATAERYLAKALRHCYHLQYEP</sequence>
<dbReference type="EMBL" id="FNRJ01000014">
    <property type="protein sequence ID" value="SEB05621.1"/>
    <property type="molecule type" value="Genomic_DNA"/>
</dbReference>
<evidence type="ECO:0000256" key="1">
    <source>
        <dbReference type="ARBA" id="ARBA00010641"/>
    </source>
</evidence>
<dbReference type="InterPro" id="IPR014284">
    <property type="entry name" value="RNA_pol_sigma-70_dom"/>
</dbReference>
<organism evidence="7 8">
    <name type="scientific">Marinobacterium iners DSM 11526</name>
    <dbReference type="NCBI Taxonomy" id="1122198"/>
    <lineage>
        <taxon>Bacteria</taxon>
        <taxon>Pseudomonadati</taxon>
        <taxon>Pseudomonadota</taxon>
        <taxon>Gammaproteobacteria</taxon>
        <taxon>Oceanospirillales</taxon>
        <taxon>Oceanospirillaceae</taxon>
        <taxon>Marinobacterium</taxon>
    </lineage>
</organism>
<accession>A0A1H4G8M2</accession>
<evidence type="ECO:0000256" key="3">
    <source>
        <dbReference type="ARBA" id="ARBA00023082"/>
    </source>
</evidence>
<dbReference type="InterPro" id="IPR007627">
    <property type="entry name" value="RNA_pol_sigma70_r2"/>
</dbReference>
<feature type="domain" description="RNA polymerase sigma-70 region 2" evidence="5">
    <location>
        <begin position="12"/>
        <end position="80"/>
    </location>
</feature>
<dbReference type="Pfam" id="PF08281">
    <property type="entry name" value="Sigma70_r4_2"/>
    <property type="match status" value="1"/>
</dbReference>
<dbReference type="NCBIfam" id="TIGR02937">
    <property type="entry name" value="sigma70-ECF"/>
    <property type="match status" value="1"/>
</dbReference>
<dbReference type="GO" id="GO:0016987">
    <property type="term" value="F:sigma factor activity"/>
    <property type="evidence" value="ECO:0007669"/>
    <property type="project" value="UniProtKB-KW"/>
</dbReference>
<gene>
    <name evidence="7" type="ORF">SAMN02745729_11494</name>
</gene>
<dbReference type="PANTHER" id="PTHR43133:SF63">
    <property type="entry name" value="RNA POLYMERASE SIGMA FACTOR FECI-RELATED"/>
    <property type="match status" value="1"/>
</dbReference>
<dbReference type="InterPro" id="IPR013324">
    <property type="entry name" value="RNA_pol_sigma_r3/r4-like"/>
</dbReference>
<name>A0A1H4G8M2_9GAMM</name>
<evidence type="ECO:0000259" key="6">
    <source>
        <dbReference type="Pfam" id="PF08281"/>
    </source>
</evidence>
<dbReference type="InterPro" id="IPR013249">
    <property type="entry name" value="RNA_pol_sigma70_r4_t2"/>
</dbReference>
<keyword evidence="2" id="KW-0805">Transcription regulation</keyword>
<evidence type="ECO:0000313" key="8">
    <source>
        <dbReference type="Proteomes" id="UP000242469"/>
    </source>
</evidence>
<reference evidence="8" key="1">
    <citation type="submission" date="2016-10" db="EMBL/GenBank/DDBJ databases">
        <authorList>
            <person name="Varghese N."/>
            <person name="Submissions S."/>
        </authorList>
    </citation>
    <scope>NUCLEOTIDE SEQUENCE [LARGE SCALE GENOMIC DNA]</scope>
    <source>
        <strain evidence="8">DSM 11526</strain>
    </source>
</reference>
<dbReference type="SUPFAM" id="SSF88659">
    <property type="entry name" value="Sigma3 and sigma4 domains of RNA polymerase sigma factors"/>
    <property type="match status" value="1"/>
</dbReference>
<evidence type="ECO:0000256" key="2">
    <source>
        <dbReference type="ARBA" id="ARBA00023015"/>
    </source>
</evidence>
<dbReference type="GO" id="GO:0003677">
    <property type="term" value="F:DNA binding"/>
    <property type="evidence" value="ECO:0007669"/>
    <property type="project" value="InterPro"/>
</dbReference>
<protein>
    <submittedName>
        <fullName evidence="7">RNA polymerase sigma-70 factor, ECF subfamily</fullName>
    </submittedName>
</protein>
<dbReference type="InterPro" id="IPR039425">
    <property type="entry name" value="RNA_pol_sigma-70-like"/>
</dbReference>
<dbReference type="AlphaFoldDB" id="A0A1H4G8M2"/>
<evidence type="ECO:0000256" key="4">
    <source>
        <dbReference type="ARBA" id="ARBA00023163"/>
    </source>
</evidence>
<dbReference type="Proteomes" id="UP000242469">
    <property type="component" value="Unassembled WGS sequence"/>
</dbReference>
<dbReference type="Gene3D" id="1.10.10.10">
    <property type="entry name" value="Winged helix-like DNA-binding domain superfamily/Winged helix DNA-binding domain"/>
    <property type="match status" value="1"/>
</dbReference>